<keyword evidence="2" id="KW-1185">Reference proteome</keyword>
<sequence length="71" mass="8144">MVHMISGIITTEGNKNISNVYSRLTCNRDRSSGSRFLGEYKWSNEYVDYKRINHSLKTVRENVPEGTVGFS</sequence>
<dbReference type="AlphaFoldDB" id="W4VCZ9"/>
<protein>
    <submittedName>
        <fullName evidence="1">Uncharacterized protein</fullName>
    </submittedName>
</protein>
<organism evidence="1 2">
    <name type="scientific">Acetivibrio straminisolvens JCM 21531</name>
    <dbReference type="NCBI Taxonomy" id="1294263"/>
    <lineage>
        <taxon>Bacteria</taxon>
        <taxon>Bacillati</taxon>
        <taxon>Bacillota</taxon>
        <taxon>Clostridia</taxon>
        <taxon>Eubacteriales</taxon>
        <taxon>Oscillospiraceae</taxon>
        <taxon>Acetivibrio</taxon>
    </lineage>
</organism>
<reference evidence="1" key="1">
    <citation type="journal article" date="2014" name="Genome Announc.">
        <title>Draft Genome Sequence of Clostridium straminisolvens Strain JCM 21531T, Isolated from a Cellulose-Degrading Bacterial Community.</title>
        <authorList>
            <person name="Yuki M."/>
            <person name="Oshima K."/>
            <person name="Suda W."/>
            <person name="Sakamoto M."/>
            <person name="Kitamura K."/>
            <person name="Iida T."/>
            <person name="Hattori M."/>
            <person name="Ohkuma M."/>
        </authorList>
    </citation>
    <scope>NUCLEOTIDE SEQUENCE [LARGE SCALE GENOMIC DNA]</scope>
    <source>
        <strain evidence="1">JCM 21531</strain>
    </source>
</reference>
<dbReference type="EMBL" id="BAVR01000167">
    <property type="protein sequence ID" value="GAE91051.1"/>
    <property type="molecule type" value="Genomic_DNA"/>
</dbReference>
<evidence type="ECO:0000313" key="1">
    <source>
        <dbReference type="EMBL" id="GAE91051.1"/>
    </source>
</evidence>
<accession>W4VCZ9</accession>
<comment type="caution">
    <text evidence="1">The sequence shown here is derived from an EMBL/GenBank/DDBJ whole genome shotgun (WGS) entry which is preliminary data.</text>
</comment>
<proteinExistence type="predicted"/>
<dbReference type="Proteomes" id="UP000019109">
    <property type="component" value="Unassembled WGS sequence"/>
</dbReference>
<gene>
    <name evidence="1" type="ORF">JCM21531_4732</name>
</gene>
<dbReference type="STRING" id="1294263.JCM21531_4732"/>
<evidence type="ECO:0000313" key="2">
    <source>
        <dbReference type="Proteomes" id="UP000019109"/>
    </source>
</evidence>
<name>W4VCZ9_9FIRM</name>